<gene>
    <name evidence="1" type="ORF">TZ92_01537</name>
</gene>
<dbReference type="PATRIC" id="fig|28037.214.peg.1542"/>
<protein>
    <submittedName>
        <fullName evidence="1">Uncharacterized protein</fullName>
    </submittedName>
</protein>
<dbReference type="Proteomes" id="UP000033716">
    <property type="component" value="Unassembled WGS sequence"/>
</dbReference>
<dbReference type="EMBL" id="JYGR01000005">
    <property type="protein sequence ID" value="KJQ71008.1"/>
    <property type="molecule type" value="Genomic_DNA"/>
</dbReference>
<evidence type="ECO:0000313" key="2">
    <source>
        <dbReference type="Proteomes" id="UP000033716"/>
    </source>
</evidence>
<accession>A0A0F2DDE3</accession>
<reference evidence="1 2" key="1">
    <citation type="submission" date="2015-02" db="EMBL/GenBank/DDBJ databases">
        <title>Evolution of amylase-binding proteins of oral streptococcal species.</title>
        <authorList>
            <person name="Haase E.M."/>
        </authorList>
    </citation>
    <scope>NUCLEOTIDE SEQUENCE [LARGE SCALE GENOMIC DNA]</scope>
    <source>
        <strain evidence="1 2">SK141</strain>
    </source>
</reference>
<evidence type="ECO:0000313" key="1">
    <source>
        <dbReference type="EMBL" id="KJQ71008.1"/>
    </source>
</evidence>
<sequence>MKNNKRLFEVVSLMLMLLTLFALNGCSLGGKYGIKI</sequence>
<comment type="caution">
    <text evidence="1">The sequence shown here is derived from an EMBL/GenBank/DDBJ whole genome shotgun (WGS) entry which is preliminary data.</text>
</comment>
<organism evidence="1 2">
    <name type="scientific">Streptococcus oralis subsp. oralis</name>
    <dbReference type="NCBI Taxonomy" id="1891914"/>
    <lineage>
        <taxon>Bacteria</taxon>
        <taxon>Bacillati</taxon>
        <taxon>Bacillota</taxon>
        <taxon>Bacilli</taxon>
        <taxon>Lactobacillales</taxon>
        <taxon>Streptococcaceae</taxon>
        <taxon>Streptococcus</taxon>
    </lineage>
</organism>
<proteinExistence type="predicted"/>
<dbReference type="AlphaFoldDB" id="A0A0F2DDE3"/>
<name>A0A0F2DDE3_STROR</name>